<keyword evidence="2" id="KW-1185">Reference proteome</keyword>
<evidence type="ECO:0008006" key="3">
    <source>
        <dbReference type="Google" id="ProtNLM"/>
    </source>
</evidence>
<accession>A0ABS3BNB0</accession>
<reference evidence="1 2" key="1">
    <citation type="submission" date="2021-03" db="EMBL/GenBank/DDBJ databases">
        <title>novel species isolated from a fishpond in China.</title>
        <authorList>
            <person name="Lu H."/>
            <person name="Cai Z."/>
        </authorList>
    </citation>
    <scope>NUCLEOTIDE SEQUENCE [LARGE SCALE GENOMIC DNA]</scope>
    <source>
        <strain evidence="1 2">JCM 31546</strain>
    </source>
</reference>
<sequence length="170" mass="19536">MKTPTITEGKNAAYHLSGLIYGISLDGVVNRNEFQALKNWCRDYEPLCEMEAFQTLYTEIKPIIDNGQVNSEELTQIRLILGNFLEQFGGRTDSSNLHFLHGLFQGVLASGDVNTYEIYKLRQWLEKNSELKAQAPFDELFELIDRVLEDEKVDDDEAKQLKAFFSKHLV</sequence>
<dbReference type="Proteomes" id="UP000664698">
    <property type="component" value="Unassembled WGS sequence"/>
</dbReference>
<gene>
    <name evidence="1" type="ORF">J0A67_05470</name>
</gene>
<organism evidence="1 2">
    <name type="scientific">Algoriphagus aestuariicola</name>
    <dbReference type="NCBI Taxonomy" id="1852016"/>
    <lineage>
        <taxon>Bacteria</taxon>
        <taxon>Pseudomonadati</taxon>
        <taxon>Bacteroidota</taxon>
        <taxon>Cytophagia</taxon>
        <taxon>Cytophagales</taxon>
        <taxon>Cyclobacteriaceae</taxon>
        <taxon>Algoriphagus</taxon>
    </lineage>
</organism>
<evidence type="ECO:0000313" key="2">
    <source>
        <dbReference type="Proteomes" id="UP000664698"/>
    </source>
</evidence>
<comment type="caution">
    <text evidence="1">The sequence shown here is derived from an EMBL/GenBank/DDBJ whole genome shotgun (WGS) entry which is preliminary data.</text>
</comment>
<name>A0ABS3BNB0_9BACT</name>
<proteinExistence type="predicted"/>
<dbReference type="RefSeq" id="WP_206568251.1">
    <property type="nucleotide sequence ID" value="NZ_JAFKCW010000001.1"/>
</dbReference>
<dbReference type="EMBL" id="JAFKCW010000001">
    <property type="protein sequence ID" value="MBN7800299.1"/>
    <property type="molecule type" value="Genomic_DNA"/>
</dbReference>
<evidence type="ECO:0000313" key="1">
    <source>
        <dbReference type="EMBL" id="MBN7800299.1"/>
    </source>
</evidence>
<protein>
    <recommendedName>
        <fullName evidence="3">TerB family tellurite resistance protein</fullName>
    </recommendedName>
</protein>